<dbReference type="Proteomes" id="UP000274922">
    <property type="component" value="Unassembled WGS sequence"/>
</dbReference>
<dbReference type="OrthoDB" id="443682at2759"/>
<dbReference type="GO" id="GO:0005634">
    <property type="term" value="C:nucleus"/>
    <property type="evidence" value="ECO:0007669"/>
    <property type="project" value="TreeGrafter"/>
</dbReference>
<evidence type="ECO:0000256" key="1">
    <source>
        <dbReference type="SAM" id="MobiDB-lite"/>
    </source>
</evidence>
<feature type="compositionally biased region" description="Acidic residues" evidence="1">
    <location>
        <begin position="209"/>
        <end position="224"/>
    </location>
</feature>
<keyword evidence="4" id="KW-1185">Reference proteome</keyword>
<dbReference type="EMBL" id="ML014132">
    <property type="protein sequence ID" value="RKP02910.1"/>
    <property type="molecule type" value="Genomic_DNA"/>
</dbReference>
<dbReference type="STRING" id="1555241.A0A4P9XCL0"/>
<evidence type="ECO:0000313" key="4">
    <source>
        <dbReference type="Proteomes" id="UP000274922"/>
    </source>
</evidence>
<feature type="domain" description="Programmed cell death protein 2 C-terminal" evidence="2">
    <location>
        <begin position="175"/>
        <end position="307"/>
    </location>
</feature>
<sequence length="354" mass="38098">MSRHEDPIQLGFAEPLEADDTPASYEFDRIGGHPVWLHAMTPLPSDRRRCSACGQAMPLLLQVFTPEDCPEEAHARVLYLFACRNGNCLRDPGAVAVRAFRSQWHADPTPATALAPPPADAPAPFPLFALVSEDEPAEDAAAAAQDLALQMKGVVVADGDAPGVDESEETGVGVDPTFLAFQARIEREPQQAFRYVRTRYTEADVGLDMSEDDAGADSEDEDEAAESKNDQAPKSLSSNARALFACDVGKPDPASLVCRYCAGPQDLECQVMPQILRHIQADHSDAAAMDFGTLLVYTCRANCQPTTATVPEADSAMPTVAGSDKLAYMEERMVLQPFSLDGMSLANPGPQFKA</sequence>
<dbReference type="InterPro" id="IPR007320">
    <property type="entry name" value="PDCD2_C"/>
</dbReference>
<dbReference type="AlphaFoldDB" id="A0A4P9XCL0"/>
<name>A0A4P9XCL0_9FUNG</name>
<dbReference type="Pfam" id="PF04194">
    <property type="entry name" value="PDCD2_C"/>
    <property type="match status" value="1"/>
</dbReference>
<reference evidence="4" key="1">
    <citation type="journal article" date="2018" name="Nat. Microbiol.">
        <title>Leveraging single-cell genomics to expand the fungal tree of life.</title>
        <authorList>
            <person name="Ahrendt S.R."/>
            <person name="Quandt C.A."/>
            <person name="Ciobanu D."/>
            <person name="Clum A."/>
            <person name="Salamov A."/>
            <person name="Andreopoulos B."/>
            <person name="Cheng J.F."/>
            <person name="Woyke T."/>
            <person name="Pelin A."/>
            <person name="Henrissat B."/>
            <person name="Reynolds N.K."/>
            <person name="Benny G.L."/>
            <person name="Smith M.E."/>
            <person name="James T.Y."/>
            <person name="Grigoriev I.V."/>
        </authorList>
    </citation>
    <scope>NUCLEOTIDE SEQUENCE [LARGE SCALE GENOMIC DNA]</scope>
    <source>
        <strain evidence="4">ATCC 52028</strain>
    </source>
</reference>
<evidence type="ECO:0000259" key="2">
    <source>
        <dbReference type="Pfam" id="PF04194"/>
    </source>
</evidence>
<protein>
    <recommendedName>
        <fullName evidence="2">Programmed cell death protein 2 C-terminal domain-containing protein</fullName>
    </recommendedName>
</protein>
<dbReference type="PANTHER" id="PTHR12298">
    <property type="entry name" value="PCDC2 PROGRAMMED CELL DEATH PROTEIN 2 -RELATED"/>
    <property type="match status" value="1"/>
</dbReference>
<dbReference type="GO" id="GO:0005737">
    <property type="term" value="C:cytoplasm"/>
    <property type="evidence" value="ECO:0007669"/>
    <property type="project" value="InterPro"/>
</dbReference>
<gene>
    <name evidence="3" type="ORF">CXG81DRAFT_17436</name>
</gene>
<proteinExistence type="predicted"/>
<dbReference type="PANTHER" id="PTHR12298:SF4">
    <property type="entry name" value="PROGRAMMED CELL DEATH PROTEIN 2"/>
    <property type="match status" value="1"/>
</dbReference>
<evidence type="ECO:0000313" key="3">
    <source>
        <dbReference type="EMBL" id="RKP02910.1"/>
    </source>
</evidence>
<organism evidence="3 4">
    <name type="scientific">Caulochytrium protostelioides</name>
    <dbReference type="NCBI Taxonomy" id="1555241"/>
    <lineage>
        <taxon>Eukaryota</taxon>
        <taxon>Fungi</taxon>
        <taxon>Fungi incertae sedis</taxon>
        <taxon>Chytridiomycota</taxon>
        <taxon>Chytridiomycota incertae sedis</taxon>
        <taxon>Chytridiomycetes</taxon>
        <taxon>Caulochytriales</taxon>
        <taxon>Caulochytriaceae</taxon>
        <taxon>Caulochytrium</taxon>
    </lineage>
</organism>
<accession>A0A4P9XCL0</accession>
<feature type="region of interest" description="Disordered" evidence="1">
    <location>
        <begin position="206"/>
        <end position="235"/>
    </location>
</feature>